<protein>
    <submittedName>
        <fullName evidence="1">Uncharacterized protein</fullName>
    </submittedName>
</protein>
<proteinExistence type="predicted"/>
<sequence>MADLVKFRDVQQKIQPSMVPGSKSEIQVEKKADNSKSSASLSVTGSSRLTNISFENFEEDLTVSLLDKCKKVKEDYNGIKSIEAAIDFAGGKCVDCDIVKPAKVVVGLVCRGYNQGKVFEDEKHNMTDWIKISDVGRWDKPVGLKAYKLKDPGFCGGEESSSGSSGSHDSPTTDLVVVDPELCAMMANRSQNSVDLKVPLEGQGLSLVVTKDDNMTHLVDGDVVVNIGNVKNFDHSGVEENFVHFGVGEKLLDVGVMENYDCVGVRDITLDDSDAQVLNTMLVMGASFNVPDAVVVKLFRDRVKAAMKKDILKEGVRGENVED</sequence>
<organism evidence="1 2">
    <name type="scientific">Amborella trichopoda</name>
    <dbReference type="NCBI Taxonomy" id="13333"/>
    <lineage>
        <taxon>Eukaryota</taxon>
        <taxon>Viridiplantae</taxon>
        <taxon>Streptophyta</taxon>
        <taxon>Embryophyta</taxon>
        <taxon>Tracheophyta</taxon>
        <taxon>Spermatophyta</taxon>
        <taxon>Magnoliopsida</taxon>
        <taxon>Amborellales</taxon>
        <taxon>Amborellaceae</taxon>
        <taxon>Amborella</taxon>
    </lineage>
</organism>
<dbReference type="EMBL" id="KI393866">
    <property type="protein sequence ID" value="ERN06742.1"/>
    <property type="molecule type" value="Genomic_DNA"/>
</dbReference>
<reference evidence="2" key="1">
    <citation type="journal article" date="2013" name="Science">
        <title>The Amborella genome and the evolution of flowering plants.</title>
        <authorList>
            <consortium name="Amborella Genome Project"/>
        </authorList>
    </citation>
    <scope>NUCLEOTIDE SEQUENCE [LARGE SCALE GENOMIC DNA]</scope>
</reference>
<dbReference type="Gramene" id="ERN06742">
    <property type="protein sequence ID" value="ERN06742"/>
    <property type="gene ID" value="AMTR_s00005p00081400"/>
</dbReference>
<dbReference type="AlphaFoldDB" id="W1PA32"/>
<name>W1PA32_AMBTC</name>
<evidence type="ECO:0000313" key="2">
    <source>
        <dbReference type="Proteomes" id="UP000017836"/>
    </source>
</evidence>
<accession>W1PA32</accession>
<evidence type="ECO:0000313" key="1">
    <source>
        <dbReference type="EMBL" id="ERN06742.1"/>
    </source>
</evidence>
<dbReference type="HOGENOM" id="CLU_861503_0_0_1"/>
<gene>
    <name evidence="1" type="ORF">AMTR_s00005p00081400</name>
</gene>
<dbReference type="Proteomes" id="UP000017836">
    <property type="component" value="Unassembled WGS sequence"/>
</dbReference>
<keyword evidence="2" id="KW-1185">Reference proteome</keyword>